<keyword evidence="2" id="KW-0479">Metal-binding</keyword>
<dbReference type="SUPFAM" id="SSF102712">
    <property type="entry name" value="JAB1/MPN domain"/>
    <property type="match status" value="1"/>
</dbReference>
<evidence type="ECO:0000313" key="9">
    <source>
        <dbReference type="Proteomes" id="UP000750197"/>
    </source>
</evidence>
<evidence type="ECO:0000256" key="2">
    <source>
        <dbReference type="ARBA" id="ARBA00022723"/>
    </source>
</evidence>
<dbReference type="Proteomes" id="UP000716004">
    <property type="component" value="Unassembled WGS sequence"/>
</dbReference>
<gene>
    <name evidence="7" type="ORF">J9259_02725</name>
    <name evidence="8" type="ORF">KIY12_00745</name>
</gene>
<dbReference type="Proteomes" id="UP000750197">
    <property type="component" value="Unassembled WGS sequence"/>
</dbReference>
<protein>
    <submittedName>
        <fullName evidence="8">Mov34/MPN/PAD-1 family protein</fullName>
    </submittedName>
</protein>
<dbReference type="Gene3D" id="3.40.140.10">
    <property type="entry name" value="Cytidine Deaminase, domain 2"/>
    <property type="match status" value="1"/>
</dbReference>
<dbReference type="Pfam" id="PF14464">
    <property type="entry name" value="Prok-JAB"/>
    <property type="match status" value="1"/>
</dbReference>
<dbReference type="EMBL" id="JAHEAC010000002">
    <property type="protein sequence ID" value="MBX8643249.1"/>
    <property type="molecule type" value="Genomic_DNA"/>
</dbReference>
<dbReference type="InterPro" id="IPR028090">
    <property type="entry name" value="JAB_dom_prok"/>
</dbReference>
<dbReference type="EMBL" id="JAGVSJ010000004">
    <property type="protein sequence ID" value="MBX8631423.1"/>
    <property type="molecule type" value="Genomic_DNA"/>
</dbReference>
<evidence type="ECO:0000259" key="6">
    <source>
        <dbReference type="Pfam" id="PF14464"/>
    </source>
</evidence>
<sequence>MFSRRRVSRRASSNICCIRRELLESVMEASRHSLPNEFAAGLAARGDTITEMIIIPATRSNFHSASFNYHSILGSFSAVGTVHSHPSGYIIPSAPDLRLFSSVGRVHIIVGYPFGEDSWAAFRKDGTRTELRVV</sequence>
<feature type="domain" description="JAB" evidence="6">
    <location>
        <begin position="21"/>
        <end position="119"/>
    </location>
</feature>
<evidence type="ECO:0000313" key="8">
    <source>
        <dbReference type="EMBL" id="MBX8643249.1"/>
    </source>
</evidence>
<reference evidence="8" key="1">
    <citation type="submission" date="2021-05" db="EMBL/GenBank/DDBJ databases">
        <title>Genomic insights into ecological role and evolution of a novel Thermoplasmata order Candidatus Sysuiplasmatales.</title>
        <authorList>
            <person name="Yuan Y."/>
        </authorList>
    </citation>
    <scope>NUCLEOTIDE SEQUENCE</scope>
    <source>
        <strain evidence="8">TUT19-bin139</strain>
        <strain evidence="7">YP2-bin.285</strain>
    </source>
</reference>
<organism evidence="8 9">
    <name type="scientific">Candidatus Sysuiplasma superficiale</name>
    <dbReference type="NCBI Taxonomy" id="2823368"/>
    <lineage>
        <taxon>Archaea</taxon>
        <taxon>Methanobacteriati</taxon>
        <taxon>Thermoplasmatota</taxon>
        <taxon>Thermoplasmata</taxon>
        <taxon>Candidatus Sysuiplasmatales</taxon>
        <taxon>Candidatus Sysuiplasmataceae</taxon>
        <taxon>Candidatus Sysuiplasma</taxon>
    </lineage>
</organism>
<dbReference type="GO" id="GO:0008237">
    <property type="term" value="F:metallopeptidase activity"/>
    <property type="evidence" value="ECO:0007669"/>
    <property type="project" value="UniProtKB-KW"/>
</dbReference>
<keyword evidence="4" id="KW-0862">Zinc</keyword>
<keyword evidence="3" id="KW-0378">Hydrolase</keyword>
<keyword evidence="1" id="KW-0645">Protease</keyword>
<accession>A0A8J7YUN8</accession>
<comment type="caution">
    <text evidence="8">The sequence shown here is derived from an EMBL/GenBank/DDBJ whole genome shotgun (WGS) entry which is preliminary data.</text>
</comment>
<dbReference type="AlphaFoldDB" id="A0A8J7YUN8"/>
<proteinExistence type="predicted"/>
<evidence type="ECO:0000256" key="1">
    <source>
        <dbReference type="ARBA" id="ARBA00022670"/>
    </source>
</evidence>
<evidence type="ECO:0000256" key="3">
    <source>
        <dbReference type="ARBA" id="ARBA00022801"/>
    </source>
</evidence>
<keyword evidence="5" id="KW-0482">Metalloprotease</keyword>
<name>A0A8J7YUN8_9ARCH</name>
<evidence type="ECO:0000256" key="4">
    <source>
        <dbReference type="ARBA" id="ARBA00022833"/>
    </source>
</evidence>
<dbReference type="GO" id="GO:0006508">
    <property type="term" value="P:proteolysis"/>
    <property type="evidence" value="ECO:0007669"/>
    <property type="project" value="UniProtKB-KW"/>
</dbReference>
<dbReference type="GO" id="GO:0046872">
    <property type="term" value="F:metal ion binding"/>
    <property type="evidence" value="ECO:0007669"/>
    <property type="project" value="UniProtKB-KW"/>
</dbReference>
<evidence type="ECO:0000313" key="7">
    <source>
        <dbReference type="EMBL" id="MBX8631423.1"/>
    </source>
</evidence>
<evidence type="ECO:0000256" key="5">
    <source>
        <dbReference type="ARBA" id="ARBA00023049"/>
    </source>
</evidence>